<keyword evidence="11" id="KW-1185">Reference proteome</keyword>
<keyword evidence="6" id="KW-0863">Zinc-finger</keyword>
<dbReference type="InterPro" id="IPR013083">
    <property type="entry name" value="Znf_RING/FYVE/PHD"/>
</dbReference>
<keyword evidence="3" id="KW-0808">Transferase</keyword>
<dbReference type="Pfam" id="PF01485">
    <property type="entry name" value="IBR"/>
    <property type="match status" value="1"/>
</dbReference>
<dbReference type="EMBL" id="ML742108">
    <property type="protein sequence ID" value="KAE8149931.1"/>
    <property type="molecule type" value="Genomic_DNA"/>
</dbReference>
<evidence type="ECO:0000256" key="5">
    <source>
        <dbReference type="ARBA" id="ARBA00022737"/>
    </source>
</evidence>
<dbReference type="GO" id="GO:0016567">
    <property type="term" value="P:protein ubiquitination"/>
    <property type="evidence" value="ECO:0007669"/>
    <property type="project" value="InterPro"/>
</dbReference>
<evidence type="ECO:0000256" key="3">
    <source>
        <dbReference type="ARBA" id="ARBA00022679"/>
    </source>
</evidence>
<dbReference type="SMART" id="SM00647">
    <property type="entry name" value="IBR"/>
    <property type="match status" value="1"/>
</dbReference>
<reference evidence="10 11" key="1">
    <citation type="submission" date="2019-04" db="EMBL/GenBank/DDBJ databases">
        <title>Friends and foes A comparative genomics study of 23 Aspergillus species from section Flavi.</title>
        <authorList>
            <consortium name="DOE Joint Genome Institute"/>
            <person name="Kjaerbolling I."/>
            <person name="Vesth T."/>
            <person name="Frisvad J.C."/>
            <person name="Nybo J.L."/>
            <person name="Theobald S."/>
            <person name="Kildgaard S."/>
            <person name="Isbrandt T."/>
            <person name="Kuo A."/>
            <person name="Sato A."/>
            <person name="Lyhne E.K."/>
            <person name="Kogle M.E."/>
            <person name="Wiebenga A."/>
            <person name="Kun R.S."/>
            <person name="Lubbers R.J."/>
            <person name="Makela M.R."/>
            <person name="Barry K."/>
            <person name="Chovatia M."/>
            <person name="Clum A."/>
            <person name="Daum C."/>
            <person name="Haridas S."/>
            <person name="He G."/>
            <person name="LaButti K."/>
            <person name="Lipzen A."/>
            <person name="Mondo S."/>
            <person name="Riley R."/>
            <person name="Salamov A."/>
            <person name="Simmons B.A."/>
            <person name="Magnuson J.K."/>
            <person name="Henrissat B."/>
            <person name="Mortensen U.H."/>
            <person name="Larsen T.O."/>
            <person name="Devries R.P."/>
            <person name="Grigoriev I.V."/>
            <person name="Machida M."/>
            <person name="Baker S.E."/>
            <person name="Andersen M.R."/>
        </authorList>
    </citation>
    <scope>NUCLEOTIDE SEQUENCE [LARGE SCALE GENOMIC DNA]</scope>
    <source>
        <strain evidence="10 11">IBT 18842</strain>
    </source>
</reference>
<keyword evidence="8" id="KW-0862">Zinc</keyword>
<evidence type="ECO:0000313" key="10">
    <source>
        <dbReference type="EMBL" id="KAE8149931.1"/>
    </source>
</evidence>
<dbReference type="InterPro" id="IPR002867">
    <property type="entry name" value="IBR_dom"/>
</dbReference>
<dbReference type="EC" id="2.3.2.31" evidence="2"/>
<evidence type="ECO:0000256" key="1">
    <source>
        <dbReference type="ARBA" id="ARBA00001798"/>
    </source>
</evidence>
<evidence type="ECO:0000256" key="4">
    <source>
        <dbReference type="ARBA" id="ARBA00022723"/>
    </source>
</evidence>
<dbReference type="GO" id="GO:0008270">
    <property type="term" value="F:zinc ion binding"/>
    <property type="evidence" value="ECO:0007669"/>
    <property type="project" value="UniProtKB-KW"/>
</dbReference>
<evidence type="ECO:0000256" key="6">
    <source>
        <dbReference type="ARBA" id="ARBA00022771"/>
    </source>
</evidence>
<proteinExistence type="predicted"/>
<dbReference type="AlphaFoldDB" id="A0A5N6TV20"/>
<protein>
    <recommendedName>
        <fullName evidence="2">RBR-type E3 ubiquitin transferase</fullName>
        <ecNumber evidence="2">2.3.2.31</ecNumber>
    </recommendedName>
</protein>
<dbReference type="GO" id="GO:0061630">
    <property type="term" value="F:ubiquitin protein ligase activity"/>
    <property type="evidence" value="ECO:0007669"/>
    <property type="project" value="UniProtKB-EC"/>
</dbReference>
<gene>
    <name evidence="10" type="ORF">BDV25DRAFT_140314</name>
</gene>
<evidence type="ECO:0000256" key="2">
    <source>
        <dbReference type="ARBA" id="ARBA00012251"/>
    </source>
</evidence>
<comment type="catalytic activity">
    <reaction evidence="1">
        <text>[E2 ubiquitin-conjugating enzyme]-S-ubiquitinyl-L-cysteine + [acceptor protein]-L-lysine = [E2 ubiquitin-conjugating enzyme]-L-cysteine + [acceptor protein]-N(6)-ubiquitinyl-L-lysine.</text>
        <dbReference type="EC" id="2.3.2.31"/>
    </reaction>
</comment>
<keyword evidence="7" id="KW-0833">Ubl conjugation pathway</keyword>
<evidence type="ECO:0000256" key="8">
    <source>
        <dbReference type="ARBA" id="ARBA00022833"/>
    </source>
</evidence>
<evidence type="ECO:0000259" key="9">
    <source>
        <dbReference type="PROSITE" id="PS51873"/>
    </source>
</evidence>
<sequence>MDSTHGSGLDQATEDLISRLYLQDALQIEDAVDYFESGKGKSRELTDEELAFQLQNGELKDESRRYSDNRMAMSLATAVHTDGQILTDILLDEERAASGRAIKTPQAEFSAAAALRKQKPVGLRSCVACDDCMKPDNTLHAPCGHEYCRSCIEGLYNASLTDETLFPPRCCGQHIDIRIARTFLKSDLLERYEKKRIELETPNKTYCHFLKCSAFINTSCLKGQVATCPECNRKTCTSCKSQAHTGDCLDDPATQQLFATAKVNGWQRCYSCQRLVELDHGCNHMVLVRLICPLSY</sequence>
<feature type="domain" description="RING-type" evidence="9">
    <location>
        <begin position="125"/>
        <end position="296"/>
    </location>
</feature>
<dbReference type="PROSITE" id="PS00518">
    <property type="entry name" value="ZF_RING_1"/>
    <property type="match status" value="1"/>
</dbReference>
<keyword evidence="5" id="KW-0677">Repeat</keyword>
<organism evidence="10 11">
    <name type="scientific">Aspergillus avenaceus</name>
    <dbReference type="NCBI Taxonomy" id="36643"/>
    <lineage>
        <taxon>Eukaryota</taxon>
        <taxon>Fungi</taxon>
        <taxon>Dikarya</taxon>
        <taxon>Ascomycota</taxon>
        <taxon>Pezizomycotina</taxon>
        <taxon>Eurotiomycetes</taxon>
        <taxon>Eurotiomycetidae</taxon>
        <taxon>Eurotiales</taxon>
        <taxon>Aspergillaceae</taxon>
        <taxon>Aspergillus</taxon>
        <taxon>Aspergillus subgen. Circumdati</taxon>
    </lineage>
</organism>
<dbReference type="SUPFAM" id="SSF57850">
    <property type="entry name" value="RING/U-box"/>
    <property type="match status" value="2"/>
</dbReference>
<dbReference type="PANTHER" id="PTHR11685">
    <property type="entry name" value="RBR FAMILY RING FINGER AND IBR DOMAIN-CONTAINING"/>
    <property type="match status" value="1"/>
</dbReference>
<evidence type="ECO:0000313" key="11">
    <source>
        <dbReference type="Proteomes" id="UP000325780"/>
    </source>
</evidence>
<dbReference type="Gene3D" id="3.30.40.10">
    <property type="entry name" value="Zinc/RING finger domain, C3HC4 (zinc finger)"/>
    <property type="match status" value="1"/>
</dbReference>
<name>A0A5N6TV20_ASPAV</name>
<dbReference type="Proteomes" id="UP000325780">
    <property type="component" value="Unassembled WGS sequence"/>
</dbReference>
<evidence type="ECO:0000256" key="7">
    <source>
        <dbReference type="ARBA" id="ARBA00022786"/>
    </source>
</evidence>
<dbReference type="InterPro" id="IPR044066">
    <property type="entry name" value="TRIAD_supradom"/>
</dbReference>
<dbReference type="OrthoDB" id="9977870at2759"/>
<dbReference type="InterPro" id="IPR031127">
    <property type="entry name" value="E3_UB_ligase_RBR"/>
</dbReference>
<accession>A0A5N6TV20</accession>
<dbReference type="InterPro" id="IPR017907">
    <property type="entry name" value="Znf_RING_CS"/>
</dbReference>
<dbReference type="PROSITE" id="PS51873">
    <property type="entry name" value="TRIAD"/>
    <property type="match status" value="1"/>
</dbReference>
<keyword evidence="4" id="KW-0479">Metal-binding</keyword>